<protein>
    <submittedName>
        <fullName evidence="2 3">Uncharacterized protein</fullName>
    </submittedName>
</protein>
<evidence type="ECO:0000313" key="2">
    <source>
        <dbReference type="EMBL" id="AES96025.1"/>
    </source>
</evidence>
<evidence type="ECO:0000256" key="1">
    <source>
        <dbReference type="SAM" id="MobiDB-lite"/>
    </source>
</evidence>
<name>G7JXP0_MEDTR</name>
<evidence type="ECO:0000313" key="3">
    <source>
        <dbReference type="EnsemblPlants" id="AES96025"/>
    </source>
</evidence>
<gene>
    <name evidence="2" type="ordered locus">MTR_5g032300</name>
</gene>
<accession>G7JXP0</accession>
<dbReference type="EMBL" id="CM001221">
    <property type="protein sequence ID" value="AES96025.1"/>
    <property type="molecule type" value="Genomic_DNA"/>
</dbReference>
<dbReference type="HOGENOM" id="CLU_2295882_0_0_1"/>
<reference evidence="3" key="3">
    <citation type="submission" date="2015-04" db="UniProtKB">
        <authorList>
            <consortium name="EnsemblPlants"/>
        </authorList>
    </citation>
    <scope>IDENTIFICATION</scope>
    <source>
        <strain evidence="3">cv. Jemalong A17</strain>
    </source>
</reference>
<sequence length="101" mass="11576">MYVDRRKHKSGDSARPLDQVHSQMGPSLEALQFAYTKNYQIDSSKVKEKRYINGVGYVGNHFNGDEIGGCNDYMKLLNTSNPSPSPFFPYDRLHKFKSQLD</sequence>
<reference evidence="2 4" key="1">
    <citation type="journal article" date="2011" name="Nature">
        <title>The Medicago genome provides insight into the evolution of rhizobial symbioses.</title>
        <authorList>
            <person name="Young N.D."/>
            <person name="Debelle F."/>
            <person name="Oldroyd G.E."/>
            <person name="Geurts R."/>
            <person name="Cannon S.B."/>
            <person name="Udvardi M.K."/>
            <person name="Benedito V.A."/>
            <person name="Mayer K.F."/>
            <person name="Gouzy J."/>
            <person name="Schoof H."/>
            <person name="Van de Peer Y."/>
            <person name="Proost S."/>
            <person name="Cook D.R."/>
            <person name="Meyers B.C."/>
            <person name="Spannagl M."/>
            <person name="Cheung F."/>
            <person name="De Mita S."/>
            <person name="Krishnakumar V."/>
            <person name="Gundlach H."/>
            <person name="Zhou S."/>
            <person name="Mudge J."/>
            <person name="Bharti A.K."/>
            <person name="Murray J.D."/>
            <person name="Naoumkina M.A."/>
            <person name="Rosen B."/>
            <person name="Silverstein K.A."/>
            <person name="Tang H."/>
            <person name="Rombauts S."/>
            <person name="Zhao P.X."/>
            <person name="Zhou P."/>
            <person name="Barbe V."/>
            <person name="Bardou P."/>
            <person name="Bechner M."/>
            <person name="Bellec A."/>
            <person name="Berger A."/>
            <person name="Berges H."/>
            <person name="Bidwell S."/>
            <person name="Bisseling T."/>
            <person name="Choisne N."/>
            <person name="Couloux A."/>
            <person name="Denny R."/>
            <person name="Deshpande S."/>
            <person name="Dai X."/>
            <person name="Doyle J.J."/>
            <person name="Dudez A.M."/>
            <person name="Farmer A.D."/>
            <person name="Fouteau S."/>
            <person name="Franken C."/>
            <person name="Gibelin C."/>
            <person name="Gish J."/>
            <person name="Goldstein S."/>
            <person name="Gonzalez A.J."/>
            <person name="Green P.J."/>
            <person name="Hallab A."/>
            <person name="Hartog M."/>
            <person name="Hua A."/>
            <person name="Humphray S.J."/>
            <person name="Jeong D.H."/>
            <person name="Jing Y."/>
            <person name="Jocker A."/>
            <person name="Kenton S.M."/>
            <person name="Kim D.J."/>
            <person name="Klee K."/>
            <person name="Lai H."/>
            <person name="Lang C."/>
            <person name="Lin S."/>
            <person name="Macmil S.L."/>
            <person name="Magdelenat G."/>
            <person name="Matthews L."/>
            <person name="McCorrison J."/>
            <person name="Monaghan E.L."/>
            <person name="Mun J.H."/>
            <person name="Najar F.Z."/>
            <person name="Nicholson C."/>
            <person name="Noirot C."/>
            <person name="O'Bleness M."/>
            <person name="Paule C.R."/>
            <person name="Poulain J."/>
            <person name="Prion F."/>
            <person name="Qin B."/>
            <person name="Qu C."/>
            <person name="Retzel E.F."/>
            <person name="Riddle C."/>
            <person name="Sallet E."/>
            <person name="Samain S."/>
            <person name="Samson N."/>
            <person name="Sanders I."/>
            <person name="Saurat O."/>
            <person name="Scarpelli C."/>
            <person name="Schiex T."/>
            <person name="Segurens B."/>
            <person name="Severin A.J."/>
            <person name="Sherrier D.J."/>
            <person name="Shi R."/>
            <person name="Sims S."/>
            <person name="Singer S.R."/>
            <person name="Sinharoy S."/>
            <person name="Sterck L."/>
            <person name="Viollet A."/>
            <person name="Wang B.B."/>
            <person name="Wang K."/>
            <person name="Wang M."/>
            <person name="Wang X."/>
            <person name="Warfsmann J."/>
            <person name="Weissenbach J."/>
            <person name="White D.D."/>
            <person name="White J.D."/>
            <person name="Wiley G.B."/>
            <person name="Wincker P."/>
            <person name="Xing Y."/>
            <person name="Yang L."/>
            <person name="Yao Z."/>
            <person name="Ying F."/>
            <person name="Zhai J."/>
            <person name="Zhou L."/>
            <person name="Zuber A."/>
            <person name="Denarie J."/>
            <person name="Dixon R.A."/>
            <person name="May G.D."/>
            <person name="Schwartz D.C."/>
            <person name="Rogers J."/>
            <person name="Quetier F."/>
            <person name="Town C.D."/>
            <person name="Roe B.A."/>
        </authorList>
    </citation>
    <scope>NUCLEOTIDE SEQUENCE [LARGE SCALE GENOMIC DNA]</scope>
    <source>
        <strain evidence="2">A17</strain>
        <strain evidence="3 4">cv. Jemalong A17</strain>
    </source>
</reference>
<dbReference type="Proteomes" id="UP000002051">
    <property type="component" value="Chromosome 5"/>
</dbReference>
<dbReference type="PaxDb" id="3880-AES96025"/>
<dbReference type="AlphaFoldDB" id="G7JXP0"/>
<keyword evidence="4" id="KW-1185">Reference proteome</keyword>
<dbReference type="EnsemblPlants" id="AES96025">
    <property type="protein sequence ID" value="AES96025"/>
    <property type="gene ID" value="MTR_5g032300"/>
</dbReference>
<feature type="region of interest" description="Disordered" evidence="1">
    <location>
        <begin position="1"/>
        <end position="21"/>
    </location>
</feature>
<evidence type="ECO:0000313" key="4">
    <source>
        <dbReference type="Proteomes" id="UP000002051"/>
    </source>
</evidence>
<proteinExistence type="predicted"/>
<organism evidence="2 4">
    <name type="scientific">Medicago truncatula</name>
    <name type="common">Barrel medic</name>
    <name type="synonym">Medicago tribuloides</name>
    <dbReference type="NCBI Taxonomy" id="3880"/>
    <lineage>
        <taxon>Eukaryota</taxon>
        <taxon>Viridiplantae</taxon>
        <taxon>Streptophyta</taxon>
        <taxon>Embryophyta</taxon>
        <taxon>Tracheophyta</taxon>
        <taxon>Spermatophyta</taxon>
        <taxon>Magnoliopsida</taxon>
        <taxon>eudicotyledons</taxon>
        <taxon>Gunneridae</taxon>
        <taxon>Pentapetalae</taxon>
        <taxon>rosids</taxon>
        <taxon>fabids</taxon>
        <taxon>Fabales</taxon>
        <taxon>Fabaceae</taxon>
        <taxon>Papilionoideae</taxon>
        <taxon>50 kb inversion clade</taxon>
        <taxon>NPAAA clade</taxon>
        <taxon>Hologalegina</taxon>
        <taxon>IRL clade</taxon>
        <taxon>Trifolieae</taxon>
        <taxon>Medicago</taxon>
    </lineage>
</organism>
<reference evidence="2 4" key="2">
    <citation type="journal article" date="2014" name="BMC Genomics">
        <title>An improved genome release (version Mt4.0) for the model legume Medicago truncatula.</title>
        <authorList>
            <person name="Tang H."/>
            <person name="Krishnakumar V."/>
            <person name="Bidwell S."/>
            <person name="Rosen B."/>
            <person name="Chan A."/>
            <person name="Zhou S."/>
            <person name="Gentzbittel L."/>
            <person name="Childs K.L."/>
            <person name="Yandell M."/>
            <person name="Gundlach H."/>
            <person name="Mayer K.F."/>
            <person name="Schwartz D.C."/>
            <person name="Town C.D."/>
        </authorList>
    </citation>
    <scope>GENOME REANNOTATION</scope>
    <source>
        <strain evidence="3 4">cv. Jemalong A17</strain>
    </source>
</reference>